<organism evidence="3">
    <name type="scientific">Pseudo-nitzschia australis</name>
    <dbReference type="NCBI Taxonomy" id="44445"/>
    <lineage>
        <taxon>Eukaryota</taxon>
        <taxon>Sar</taxon>
        <taxon>Stramenopiles</taxon>
        <taxon>Ochrophyta</taxon>
        <taxon>Bacillariophyta</taxon>
        <taxon>Bacillariophyceae</taxon>
        <taxon>Bacillariophycidae</taxon>
        <taxon>Bacillariales</taxon>
        <taxon>Bacillariaceae</taxon>
        <taxon>Pseudo-nitzschia</taxon>
    </lineage>
</organism>
<dbReference type="EMBL" id="HBIX01014176">
    <property type="protein sequence ID" value="CAE0717649.1"/>
    <property type="molecule type" value="Transcribed_RNA"/>
</dbReference>
<keyword evidence="1" id="KW-0175">Coiled coil</keyword>
<sequence>MIPTMTCSIGLKSQSTGDIKLNGHHSGTKTTTVSPLLVSTNHSEPECEIHPNEEMWEQQSNSKSDCPFGTGKVHQHSSIDRLQKGSPHSQQDHMFQEQNKTVTLWEDHTSNTSSKNENEGKRTLKQKENVHAEVVSIEEDKKNGSNDVDNEDDESISCSIHLLREAAKDCISIKSDCCRSTAEVEDEEDVFSLSFFDTTLDTECDSSFCLDLEGTDSEIQIAVNEIRKEAAKMDTIMVLDQLKTMQTEFDSITKKNVATCLENEDLKIQIQESEGRVARLELERDLHQADATKLREDLKTLVSKMFDISMYESSESTTKSDAVDTQRSSISDDFIQSLKDTTSSNKILFPGIPGAKPSWNVVEKTPTTEKMRIVGLVDKPRYVVRRSRLLSDPGLICIQPRSKGNDFSENDNICLIPSSTEKQRLRNQNVFRIQNQHRVVRPRTKSIPIERRKGIAFPLDGRNKDIKGTIVHRHQSLSAIDTKCTSFTTETKLEEDEKENRRCGLFRRRSKRQSFSREDVSIMKHQINQLHEMMKTSVGASEKLRKRISTISQYYEGVISKLQTKVAEIKVEKSRAEVDLTNRFSQLDLERRLVTQKFEYALHRKDQEIARLKAEGDRGEV</sequence>
<gene>
    <name evidence="3" type="ORF">PAUS00366_LOCUS10401</name>
</gene>
<reference evidence="3" key="1">
    <citation type="submission" date="2021-01" db="EMBL/GenBank/DDBJ databases">
        <authorList>
            <person name="Corre E."/>
            <person name="Pelletier E."/>
            <person name="Niang G."/>
            <person name="Scheremetjew M."/>
            <person name="Finn R."/>
            <person name="Kale V."/>
            <person name="Holt S."/>
            <person name="Cochrane G."/>
            <person name="Meng A."/>
            <person name="Brown T."/>
            <person name="Cohen L."/>
        </authorList>
    </citation>
    <scope>NUCLEOTIDE SEQUENCE</scope>
    <source>
        <strain evidence="3">10249 10 AB</strain>
    </source>
</reference>
<evidence type="ECO:0000256" key="2">
    <source>
        <dbReference type="SAM" id="MobiDB-lite"/>
    </source>
</evidence>
<name>A0A7S4AJN5_9STRA</name>
<evidence type="ECO:0000313" key="3">
    <source>
        <dbReference type="EMBL" id="CAE0717649.1"/>
    </source>
</evidence>
<evidence type="ECO:0000256" key="1">
    <source>
        <dbReference type="SAM" id="Coils"/>
    </source>
</evidence>
<feature type="region of interest" description="Disordered" evidence="2">
    <location>
        <begin position="54"/>
        <end position="89"/>
    </location>
</feature>
<accession>A0A7S4AJN5</accession>
<feature type="region of interest" description="Disordered" evidence="2">
    <location>
        <begin position="108"/>
        <end position="129"/>
    </location>
</feature>
<feature type="coiled-coil region" evidence="1">
    <location>
        <begin position="263"/>
        <end position="297"/>
    </location>
</feature>
<feature type="compositionally biased region" description="Basic and acidic residues" evidence="2">
    <location>
        <begin position="116"/>
        <end position="129"/>
    </location>
</feature>
<dbReference type="AlphaFoldDB" id="A0A7S4AJN5"/>
<protein>
    <submittedName>
        <fullName evidence="3">Uncharacterized protein</fullName>
    </submittedName>
</protein>
<proteinExistence type="predicted"/>